<dbReference type="PANTHER" id="PTHR43245">
    <property type="entry name" value="BIFUNCTIONAL POLYMYXIN RESISTANCE PROTEIN ARNA"/>
    <property type="match status" value="1"/>
</dbReference>
<dbReference type="Proteomes" id="UP000595254">
    <property type="component" value="Chromosome"/>
</dbReference>
<dbReference type="InterPro" id="IPR050177">
    <property type="entry name" value="Lipid_A_modif_metabolic_enz"/>
</dbReference>
<dbReference type="SUPFAM" id="SSF51735">
    <property type="entry name" value="NAD(P)-binding Rossmann-fold domains"/>
    <property type="match status" value="1"/>
</dbReference>
<dbReference type="AlphaFoldDB" id="A0A974NNE4"/>
<dbReference type="InterPro" id="IPR036291">
    <property type="entry name" value="NAD(P)-bd_dom_sf"/>
</dbReference>
<reference evidence="2 3" key="1">
    <citation type="submission" date="2021-01" db="EMBL/GenBank/DDBJ databases">
        <title>FDA dAtabase for Regulatory Grade micrObial Sequences (FDA-ARGOS): Supporting development and validation of Infectious Disease Dx tests.</title>
        <authorList>
            <person name="Nelson B."/>
            <person name="Plummer A."/>
            <person name="Tallon L."/>
            <person name="Sadzewicz L."/>
            <person name="Zhao X."/>
            <person name="Boylan J."/>
            <person name="Ott S."/>
            <person name="Bowen H."/>
            <person name="Vavikolanu K."/>
            <person name="Mehta A."/>
            <person name="Aluvathingal J."/>
            <person name="Nadendla S."/>
            <person name="Myers T."/>
            <person name="Yan Y."/>
            <person name="Sichtig H."/>
        </authorList>
    </citation>
    <scope>NUCLEOTIDE SEQUENCE [LARGE SCALE GENOMIC DNA]</scope>
    <source>
        <strain evidence="2 3">FDAARGOS_1161</strain>
    </source>
</reference>
<name>A0A974NNE4_PERPY</name>
<gene>
    <name evidence="2" type="ORF">I6J18_02865</name>
</gene>
<evidence type="ECO:0000259" key="1">
    <source>
        <dbReference type="Pfam" id="PF01370"/>
    </source>
</evidence>
<dbReference type="PANTHER" id="PTHR43245:SF13">
    <property type="entry name" value="UDP-D-APIOSE_UDP-D-XYLOSE SYNTHASE 2"/>
    <property type="match status" value="1"/>
</dbReference>
<keyword evidence="3" id="KW-1185">Reference proteome</keyword>
<protein>
    <submittedName>
        <fullName evidence="2">NAD-dependent epimerase/dehydratase family protein</fullName>
    </submittedName>
</protein>
<dbReference type="RefSeq" id="WP_040375771.1">
    <property type="nucleotide sequence ID" value="NZ_CP068053.1"/>
</dbReference>
<accession>A0A974NNE4</accession>
<dbReference type="InterPro" id="IPR001509">
    <property type="entry name" value="Epimerase_deHydtase"/>
</dbReference>
<evidence type="ECO:0000313" key="2">
    <source>
        <dbReference type="EMBL" id="QQT00877.1"/>
    </source>
</evidence>
<evidence type="ECO:0000313" key="3">
    <source>
        <dbReference type="Proteomes" id="UP000595254"/>
    </source>
</evidence>
<proteinExistence type="predicted"/>
<dbReference type="KEGG" id="ppsr:I6J18_02865"/>
<dbReference type="Gene3D" id="3.40.50.720">
    <property type="entry name" value="NAD(P)-binding Rossmann-like Domain"/>
    <property type="match status" value="1"/>
</dbReference>
<organism evidence="2 3">
    <name type="scientific">Peribacillus psychrosaccharolyticus</name>
    <name type="common">Bacillus psychrosaccharolyticus</name>
    <dbReference type="NCBI Taxonomy" id="1407"/>
    <lineage>
        <taxon>Bacteria</taxon>
        <taxon>Bacillati</taxon>
        <taxon>Bacillota</taxon>
        <taxon>Bacilli</taxon>
        <taxon>Bacillales</taxon>
        <taxon>Bacillaceae</taxon>
        <taxon>Peribacillus</taxon>
    </lineage>
</organism>
<sequence>MKKILVLGGTRFFGKKLVERLTKAGHEVTIVTRGKSEVPFDSHVSHIKVDRLDEAAFRGALEGQWDLVYDNICYSPNEAKVLCEILEGKTQKLIFTSTLSTYEIDGRVKKEEDFDPFHYEIKMGDQTEFSYGEGKRQAEAVFFKYASFPVVAVRFPIVMGEEDYTRRLHFHTEKVKKEEAMSFINMDAKMSFILAAEAAEFLEWAGFSDIEGPFNATAKGAISLRDLLSLVEKATGKQAIITLEEDNAVEKSPYAIPNDWYMTPEKAEKAGFEFSELSSWLPELVAKIAK</sequence>
<dbReference type="EMBL" id="CP068053">
    <property type="protein sequence ID" value="QQT00877.1"/>
    <property type="molecule type" value="Genomic_DNA"/>
</dbReference>
<feature type="domain" description="NAD-dependent epimerase/dehydratase" evidence="1">
    <location>
        <begin position="4"/>
        <end position="69"/>
    </location>
</feature>
<dbReference type="Pfam" id="PF01370">
    <property type="entry name" value="Epimerase"/>
    <property type="match status" value="1"/>
</dbReference>